<dbReference type="PANTHER" id="PTHR42264">
    <property type="entry name" value="EPHRIN_REC_LIKE DOMAIN-CONTAINING PROTEIN"/>
    <property type="match status" value="1"/>
</dbReference>
<dbReference type="PANTHER" id="PTHR42264:SF5">
    <property type="entry name" value="TRANSMEMBRANE PROTEIN"/>
    <property type="match status" value="1"/>
</dbReference>
<evidence type="ECO:0000313" key="2">
    <source>
        <dbReference type="EMBL" id="ETO26648.1"/>
    </source>
</evidence>
<proteinExistence type="predicted"/>
<evidence type="ECO:0000313" key="3">
    <source>
        <dbReference type="Proteomes" id="UP000023152"/>
    </source>
</evidence>
<feature type="region of interest" description="Disordered" evidence="1">
    <location>
        <begin position="300"/>
        <end position="336"/>
    </location>
</feature>
<protein>
    <submittedName>
        <fullName evidence="2">Uncharacterized protein</fullName>
    </submittedName>
</protein>
<comment type="caution">
    <text evidence="2">The sequence shown here is derived from an EMBL/GenBank/DDBJ whole genome shotgun (WGS) entry which is preliminary data.</text>
</comment>
<feature type="region of interest" description="Disordered" evidence="1">
    <location>
        <begin position="76"/>
        <end position="215"/>
    </location>
</feature>
<organism evidence="2 3">
    <name type="scientific">Reticulomyxa filosa</name>
    <dbReference type="NCBI Taxonomy" id="46433"/>
    <lineage>
        <taxon>Eukaryota</taxon>
        <taxon>Sar</taxon>
        <taxon>Rhizaria</taxon>
        <taxon>Retaria</taxon>
        <taxon>Foraminifera</taxon>
        <taxon>Monothalamids</taxon>
        <taxon>Reticulomyxidae</taxon>
        <taxon>Reticulomyxa</taxon>
    </lineage>
</organism>
<evidence type="ECO:0000256" key="1">
    <source>
        <dbReference type="SAM" id="MobiDB-lite"/>
    </source>
</evidence>
<dbReference type="AlphaFoldDB" id="X6NL54"/>
<feature type="compositionally biased region" description="Basic and acidic residues" evidence="1">
    <location>
        <begin position="201"/>
        <end position="215"/>
    </location>
</feature>
<feature type="compositionally biased region" description="Low complexity" evidence="1">
    <location>
        <begin position="81"/>
        <end position="103"/>
    </location>
</feature>
<accession>X6NL54</accession>
<feature type="compositionally biased region" description="Basic residues" evidence="1">
    <location>
        <begin position="191"/>
        <end position="200"/>
    </location>
</feature>
<feature type="compositionally biased region" description="Polar residues" evidence="1">
    <location>
        <begin position="316"/>
        <end position="336"/>
    </location>
</feature>
<gene>
    <name evidence="2" type="ORF">RFI_10485</name>
</gene>
<sequence>MPHAEPNTRFPDIEVNDFIDIYPLTHPGWKIGQICRMDSASGQVQVMYNLHGQSFLYWTHLNNVDEVAPFMTKVEETGPNSDQAQSQQQQSKSKSQSQSQSKSQRSEKRGSAALKEGYVSGSLDNPSQNSYNNNNNNNSNNNNNNNSNYNNNNNNINNTHNNNKNNNNYNNNNNSNNNSNATKNTSITRASTRRAKKKKEYPKDTHDHDVLSSRSSLHKDTITKFLSIANTQLQPPLKPSPKSDKHVCLLLFCFLCIHYFLSSSVQENKENIIIDNLIIPCGIGGKKKKKKIQQFVSKAQDDEKLIQPSEEGTEGSGSVQNLSIDPPTFTDTVLKS</sequence>
<feature type="compositionally biased region" description="Polar residues" evidence="1">
    <location>
        <begin position="181"/>
        <end position="190"/>
    </location>
</feature>
<feature type="compositionally biased region" description="Low complexity" evidence="1">
    <location>
        <begin position="129"/>
        <end position="180"/>
    </location>
</feature>
<dbReference type="Proteomes" id="UP000023152">
    <property type="component" value="Unassembled WGS sequence"/>
</dbReference>
<keyword evidence="3" id="KW-1185">Reference proteome</keyword>
<name>X6NL54_RETFI</name>
<reference evidence="2 3" key="1">
    <citation type="journal article" date="2013" name="Curr. Biol.">
        <title>The Genome of the Foraminiferan Reticulomyxa filosa.</title>
        <authorList>
            <person name="Glockner G."/>
            <person name="Hulsmann N."/>
            <person name="Schleicher M."/>
            <person name="Noegel A.A."/>
            <person name="Eichinger L."/>
            <person name="Gallinger C."/>
            <person name="Pawlowski J."/>
            <person name="Sierra R."/>
            <person name="Euteneuer U."/>
            <person name="Pillet L."/>
            <person name="Moustafa A."/>
            <person name="Platzer M."/>
            <person name="Groth M."/>
            <person name="Szafranski K."/>
            <person name="Schliwa M."/>
        </authorList>
    </citation>
    <scope>NUCLEOTIDE SEQUENCE [LARGE SCALE GENOMIC DNA]</scope>
</reference>
<dbReference type="EMBL" id="ASPP01007725">
    <property type="protein sequence ID" value="ETO26648.1"/>
    <property type="molecule type" value="Genomic_DNA"/>
</dbReference>